<dbReference type="InterPro" id="IPR052967">
    <property type="entry name" value="Stress_Response_Assoc"/>
</dbReference>
<dbReference type="PANTHER" id="PTHR38463">
    <property type="entry name" value="STRESS RESPONSE PROTEIN YSNF"/>
    <property type="match status" value="1"/>
</dbReference>
<accession>A0A918FBE8</accession>
<dbReference type="PANTHER" id="PTHR38463:SF1">
    <property type="entry name" value="STRESS RESPONSE PROTEIN YSNF"/>
    <property type="match status" value="1"/>
</dbReference>
<dbReference type="Pfam" id="PF09557">
    <property type="entry name" value="DUF2382"/>
    <property type="match status" value="1"/>
</dbReference>
<feature type="compositionally biased region" description="Polar residues" evidence="1">
    <location>
        <begin position="11"/>
        <end position="29"/>
    </location>
</feature>
<organism evidence="3 4">
    <name type="scientific">Deinococcus ruber</name>
    <dbReference type="NCBI Taxonomy" id="1848197"/>
    <lineage>
        <taxon>Bacteria</taxon>
        <taxon>Thermotogati</taxon>
        <taxon>Deinococcota</taxon>
        <taxon>Deinococci</taxon>
        <taxon>Deinococcales</taxon>
        <taxon>Deinococcaceae</taxon>
        <taxon>Deinococcus</taxon>
    </lineage>
</organism>
<comment type="caution">
    <text evidence="3">The sequence shown here is derived from an EMBL/GenBank/DDBJ whole genome shotgun (WGS) entry which is preliminary data.</text>
</comment>
<dbReference type="RefSeq" id="WP_189091740.1">
    <property type="nucleotide sequence ID" value="NZ_BMQL01000022.1"/>
</dbReference>
<evidence type="ECO:0000256" key="1">
    <source>
        <dbReference type="SAM" id="MobiDB-lite"/>
    </source>
</evidence>
<reference evidence="3" key="2">
    <citation type="submission" date="2020-09" db="EMBL/GenBank/DDBJ databases">
        <authorList>
            <person name="Sun Q."/>
            <person name="Ohkuma M."/>
        </authorList>
    </citation>
    <scope>NUCLEOTIDE SEQUENCE</scope>
    <source>
        <strain evidence="3">JCM 31311</strain>
    </source>
</reference>
<evidence type="ECO:0000313" key="3">
    <source>
        <dbReference type="EMBL" id="GGR18893.1"/>
    </source>
</evidence>
<dbReference type="InterPro" id="IPR019060">
    <property type="entry name" value="DUF2382"/>
</dbReference>
<sequence>MSEPPRPDSIQPDSLLSDSLQADGLSQSDAAPMLSGQDMSVPGTVVPLARLELREERAQVDIDRFVQQHLTFRREVRTRTETHTAELRSEVLLITLQEGEAAVRIGDHDLKPGETFELLLYNERLDIQKRPYLSEIVEIGKQTVNETRAVAVDLNYEVLTVEEDSGLVRTLIPPAESNQSL</sequence>
<dbReference type="Proteomes" id="UP000603865">
    <property type="component" value="Unassembled WGS sequence"/>
</dbReference>
<feature type="domain" description="DUF2382" evidence="2">
    <location>
        <begin position="51"/>
        <end position="161"/>
    </location>
</feature>
<dbReference type="EMBL" id="BMQL01000022">
    <property type="protein sequence ID" value="GGR18893.1"/>
    <property type="molecule type" value="Genomic_DNA"/>
</dbReference>
<evidence type="ECO:0000313" key="4">
    <source>
        <dbReference type="Proteomes" id="UP000603865"/>
    </source>
</evidence>
<keyword evidence="4" id="KW-1185">Reference proteome</keyword>
<protein>
    <recommendedName>
        <fullName evidence="2">DUF2382 domain-containing protein</fullName>
    </recommendedName>
</protein>
<dbReference type="AlphaFoldDB" id="A0A918FBE8"/>
<gene>
    <name evidence="3" type="ORF">GCM10008957_34440</name>
</gene>
<evidence type="ECO:0000259" key="2">
    <source>
        <dbReference type="Pfam" id="PF09557"/>
    </source>
</evidence>
<name>A0A918FBE8_9DEIO</name>
<proteinExistence type="predicted"/>
<feature type="region of interest" description="Disordered" evidence="1">
    <location>
        <begin position="1"/>
        <end position="39"/>
    </location>
</feature>
<reference evidence="3" key="1">
    <citation type="journal article" date="2014" name="Int. J. Syst. Evol. Microbiol.">
        <title>Complete genome sequence of Corynebacterium casei LMG S-19264T (=DSM 44701T), isolated from a smear-ripened cheese.</title>
        <authorList>
            <consortium name="US DOE Joint Genome Institute (JGI-PGF)"/>
            <person name="Walter F."/>
            <person name="Albersmeier A."/>
            <person name="Kalinowski J."/>
            <person name="Ruckert C."/>
        </authorList>
    </citation>
    <scope>NUCLEOTIDE SEQUENCE</scope>
    <source>
        <strain evidence="3">JCM 31311</strain>
    </source>
</reference>